<keyword evidence="3" id="KW-1185">Reference proteome</keyword>
<sequence>MGETWANKKDTIQVVELEGCLRIPLQGIKPTVVQGQEANDMQEDFGNWTYTLREAKPNRLTTQHVSRERRKDGIPNHILNRKGKGFKRGEKQWCNQQAFLNVFHTEREKVLTKEKNNGVTNREREGFNQGEKQWCNQQAYLNNERRNCKFEPNTVYIYIHIQTKYIQICTYSIHIYIYIYRQNAHRYVHTIYTDIYTNIYGYIHRYIYGHIHNYVQTYTQLYTDIYIDIYACVHKTHKKKGKAQNARTRGNIFTFNWKNQKPNKFAKHNVTHKMTLKTEQSAITQQHSPIAKANNLISFSQTLGKKKLKSHYSNIGVSMVRISLDWCKIRINPLCSVLEKLELIQSVTNPFKHGFDRIQEKNYNFSNLKNIYNLTKHRENRITSSTYQIKLIGSNYGVYIFLLRPGSVKDGATVNGVPDALRQNPLSLDLDMNSKEYIEKLNKYEADHICRVMAKYFSDKDIYGDPVQFLEDESSFSSTSPADSSTVISNGTFLMRDGWCRTQIFGEKGPETFNILNFCRMPTFQVISSLNTVLSNSSHYVHFEGFAPSIGFNHPLCKGMFLNPPSLVTPKSSPTSILNCLWDPPIFLCETHLNHMGFHQSMSTFQQTKLPANQSKKGFVVAKVSSMLNFMRNLIFYYPIFLLILNLIFYSYIFMLLFSHSSQKRKQIFISFSFIFISTDNCGSKHRLPKYNIFEQFLISSLFSPSLFLDKHQTQNSAKEKKNYPEKPASFLYDICIDLTTKMFHQNLYKHHIRELILDNMLENAMIINTLEEINILFELGILLEEFQLTSFSGGYLWRDCFGVHERECREVVMGLEVGYRVLHNLHPSAWLEFWRERESERLGDEVKEGREGSMEGKYILPFIIRMSKCHLTSPAIKHLKSIKNKHINININLKIIYGLNQVMSWLNHCGSQIKLTYNRQTGPTKLVLDGQDSVSPLDFDNIISYAGTSVVFPPCSINNQSVFLKINIMRRIIRKYTWHVIGPTFRPNFDDSNRHILKFIEYQKACVRIIKLKTIFKKIIINRLYLIRRLFHKIIIIISTTAKMEKLKKEDHIVKNNIKTQMFKKQKCDLHSIITEMIEFGNYYPKVYRKIYSQIHDGKRLFTAIEPYVKPPLFPLYKSKTKHSITEMIEFGNYYPKAYRKIYSQIRDGKRLFTAIEPQKQKKVLLISSKITTTKMFHQLKDGKSRALSDIFIKDGSGNCICLKIFQWHLKLYNSKHVKSKTNNSIHT</sequence>
<name>A0A7J7HY27_CAMSI</name>
<gene>
    <name evidence="2" type="ORF">HYC85_004968</name>
</gene>
<evidence type="ECO:0000313" key="3">
    <source>
        <dbReference type="Proteomes" id="UP000593564"/>
    </source>
</evidence>
<evidence type="ECO:0000256" key="1">
    <source>
        <dbReference type="SAM" id="Phobius"/>
    </source>
</evidence>
<reference evidence="3" key="1">
    <citation type="journal article" date="2020" name="Nat. Commun.">
        <title>Genome assembly of wild tea tree DASZ reveals pedigree and selection history of tea varieties.</title>
        <authorList>
            <person name="Zhang W."/>
            <person name="Zhang Y."/>
            <person name="Qiu H."/>
            <person name="Guo Y."/>
            <person name="Wan H."/>
            <person name="Zhang X."/>
            <person name="Scossa F."/>
            <person name="Alseekh S."/>
            <person name="Zhang Q."/>
            <person name="Wang P."/>
            <person name="Xu L."/>
            <person name="Schmidt M.H."/>
            <person name="Jia X."/>
            <person name="Li D."/>
            <person name="Zhu A."/>
            <person name="Guo F."/>
            <person name="Chen W."/>
            <person name="Ni D."/>
            <person name="Usadel B."/>
            <person name="Fernie A.R."/>
            <person name="Wen W."/>
        </authorList>
    </citation>
    <scope>NUCLEOTIDE SEQUENCE [LARGE SCALE GENOMIC DNA]</scope>
    <source>
        <strain evidence="3">cv. G240</strain>
    </source>
</reference>
<feature type="transmembrane region" description="Helical" evidence="1">
    <location>
        <begin position="635"/>
        <end position="658"/>
    </location>
</feature>
<keyword evidence="1" id="KW-0812">Transmembrane</keyword>
<comment type="caution">
    <text evidence="2">The sequence shown here is derived from an EMBL/GenBank/DDBJ whole genome shotgun (WGS) entry which is preliminary data.</text>
</comment>
<dbReference type="AlphaFoldDB" id="A0A7J7HY27"/>
<proteinExistence type="predicted"/>
<evidence type="ECO:0000313" key="2">
    <source>
        <dbReference type="EMBL" id="KAF5957743.1"/>
    </source>
</evidence>
<keyword evidence="1" id="KW-1133">Transmembrane helix</keyword>
<dbReference type="EMBL" id="JACBKZ010000002">
    <property type="protein sequence ID" value="KAF5957743.1"/>
    <property type="molecule type" value="Genomic_DNA"/>
</dbReference>
<reference evidence="2 3" key="2">
    <citation type="submission" date="2020-07" db="EMBL/GenBank/DDBJ databases">
        <title>Genome assembly of wild tea tree DASZ reveals pedigree and selection history of tea varieties.</title>
        <authorList>
            <person name="Zhang W."/>
        </authorList>
    </citation>
    <scope>NUCLEOTIDE SEQUENCE [LARGE SCALE GENOMIC DNA]</scope>
    <source>
        <strain evidence="3">cv. G240</strain>
        <tissue evidence="2">Leaf</tissue>
    </source>
</reference>
<keyword evidence="1" id="KW-0472">Membrane</keyword>
<dbReference type="Proteomes" id="UP000593564">
    <property type="component" value="Unassembled WGS sequence"/>
</dbReference>
<organism evidence="2 3">
    <name type="scientific">Camellia sinensis</name>
    <name type="common">Tea plant</name>
    <name type="synonym">Thea sinensis</name>
    <dbReference type="NCBI Taxonomy" id="4442"/>
    <lineage>
        <taxon>Eukaryota</taxon>
        <taxon>Viridiplantae</taxon>
        <taxon>Streptophyta</taxon>
        <taxon>Embryophyta</taxon>
        <taxon>Tracheophyta</taxon>
        <taxon>Spermatophyta</taxon>
        <taxon>Magnoliopsida</taxon>
        <taxon>eudicotyledons</taxon>
        <taxon>Gunneridae</taxon>
        <taxon>Pentapetalae</taxon>
        <taxon>asterids</taxon>
        <taxon>Ericales</taxon>
        <taxon>Theaceae</taxon>
        <taxon>Camellia</taxon>
    </lineage>
</organism>
<protein>
    <submittedName>
        <fullName evidence="2">Uncharacterized protein</fullName>
    </submittedName>
</protein>
<accession>A0A7J7HY27</accession>